<dbReference type="GO" id="GO:0046872">
    <property type="term" value="F:metal ion binding"/>
    <property type="evidence" value="ECO:0007669"/>
    <property type="project" value="UniProtKB-KW"/>
</dbReference>
<dbReference type="Gene3D" id="3.40.190.80">
    <property type="match status" value="1"/>
</dbReference>
<dbReference type="GO" id="GO:0007165">
    <property type="term" value="P:signal transduction"/>
    <property type="evidence" value="ECO:0007669"/>
    <property type="project" value="TreeGrafter"/>
</dbReference>
<evidence type="ECO:0000313" key="3">
    <source>
        <dbReference type="Proteomes" id="UP000095210"/>
    </source>
</evidence>
<dbReference type="EC" id="3.1.3.15" evidence="2"/>
<reference evidence="3" key="1">
    <citation type="submission" date="2016-03" db="EMBL/GenBank/DDBJ databases">
        <title>Complete genome sequence of the type strain Actinoalloteichus hymeniacidonis DSM 45092.</title>
        <authorList>
            <person name="Schaffert L."/>
            <person name="Albersmeier A."/>
            <person name="Winkler A."/>
            <person name="Kalinowski J."/>
            <person name="Zotchev S."/>
            <person name="Ruckert C."/>
        </authorList>
    </citation>
    <scope>NUCLEOTIDE SEQUENCE [LARGE SCALE GENOMIC DNA]</scope>
    <source>
        <strain evidence="3">HPA177(T) (DSM 45092(T))</strain>
    </source>
</reference>
<dbReference type="PRINTS" id="PR00377">
    <property type="entry name" value="IMPHPHTASES"/>
</dbReference>
<keyword evidence="1" id="KW-0460">Magnesium</keyword>
<keyword evidence="1" id="KW-0479">Metal-binding</keyword>
<sequence>MTETTIDAPPADLDLLATVAELAQHAGLLVAELFHGDRRRASAIAEDGRSTVDHVVEDAVRGRIRALAPQDGILGARDRADVAAPGRRWLIDPLDGMPFFSGGIPLFTSALTCRDEHGILAAALVMPMQQELLYAGRGRGALLLAGERFTPETAVPARITRNSTATQQRVLWPEDIGGVPYKTALLATGRADAVVIAAPPSAHWWAPLPMLVREAGGCIADAEGRETGRGTLLACASDRHPELRASLLGAHAG</sequence>
<proteinExistence type="predicted"/>
<feature type="binding site" evidence="1">
    <location>
        <position position="94"/>
    </location>
    <ligand>
        <name>Mg(2+)</name>
        <dbReference type="ChEBI" id="CHEBI:18420"/>
        <label>1</label>
        <note>catalytic</note>
    </ligand>
</feature>
<keyword evidence="2" id="KW-0378">Hydrolase</keyword>
<protein>
    <submittedName>
        <fullName evidence="2">Inositol monophosphatase/fructose-1,6-bisphosphatase family protein</fullName>
        <ecNumber evidence="2">3.1.3.15</ecNumber>
    </submittedName>
</protein>
<dbReference type="SUPFAM" id="SSF56655">
    <property type="entry name" value="Carbohydrate phosphatase"/>
    <property type="match status" value="1"/>
</dbReference>
<dbReference type="Gene3D" id="3.30.540.10">
    <property type="entry name" value="Fructose-1,6-Bisphosphatase, subunit A, domain 1"/>
    <property type="match status" value="1"/>
</dbReference>
<dbReference type="RefSeq" id="WP_069846286.1">
    <property type="nucleotide sequence ID" value="NZ_CP014859.1"/>
</dbReference>
<feature type="binding site" evidence="1">
    <location>
        <position position="92"/>
    </location>
    <ligand>
        <name>Mg(2+)</name>
        <dbReference type="ChEBI" id="CHEBI:18420"/>
        <label>1</label>
        <note>catalytic</note>
    </ligand>
</feature>
<comment type="cofactor">
    <cofactor evidence="1">
        <name>Mg(2+)</name>
        <dbReference type="ChEBI" id="CHEBI:18420"/>
    </cofactor>
</comment>
<dbReference type="GO" id="GO:0006020">
    <property type="term" value="P:inositol metabolic process"/>
    <property type="evidence" value="ECO:0007669"/>
    <property type="project" value="TreeGrafter"/>
</dbReference>
<dbReference type="GO" id="GO:0008934">
    <property type="term" value="F:inositol monophosphate 1-phosphatase activity"/>
    <property type="evidence" value="ECO:0007669"/>
    <property type="project" value="TreeGrafter"/>
</dbReference>
<keyword evidence="3" id="KW-1185">Reference proteome</keyword>
<gene>
    <name evidence="2" type="ORF">TL08_02555</name>
</gene>
<dbReference type="PANTHER" id="PTHR20854:SF4">
    <property type="entry name" value="INOSITOL-1-MONOPHOSPHATASE-RELATED"/>
    <property type="match status" value="1"/>
</dbReference>
<evidence type="ECO:0000313" key="2">
    <source>
        <dbReference type="EMBL" id="AOS61349.1"/>
    </source>
</evidence>
<accession>A0AAC9MWP7</accession>
<evidence type="ECO:0000256" key="1">
    <source>
        <dbReference type="PIRSR" id="PIRSR600760-2"/>
    </source>
</evidence>
<name>A0AAC9MWP7_9PSEU</name>
<dbReference type="Proteomes" id="UP000095210">
    <property type="component" value="Chromosome"/>
</dbReference>
<dbReference type="KEGG" id="ahm:TL08_02555"/>
<dbReference type="EMBL" id="CP014859">
    <property type="protein sequence ID" value="AOS61349.1"/>
    <property type="molecule type" value="Genomic_DNA"/>
</dbReference>
<dbReference type="InterPro" id="IPR000760">
    <property type="entry name" value="Inositol_monophosphatase-like"/>
</dbReference>
<dbReference type="Pfam" id="PF00459">
    <property type="entry name" value="Inositol_P"/>
    <property type="match status" value="1"/>
</dbReference>
<dbReference type="GO" id="GO:0004401">
    <property type="term" value="F:histidinol-phosphatase activity"/>
    <property type="evidence" value="ECO:0007669"/>
    <property type="project" value="UniProtKB-EC"/>
</dbReference>
<organism evidence="2 3">
    <name type="scientific">Actinoalloteichus hymeniacidonis</name>
    <dbReference type="NCBI Taxonomy" id="340345"/>
    <lineage>
        <taxon>Bacteria</taxon>
        <taxon>Bacillati</taxon>
        <taxon>Actinomycetota</taxon>
        <taxon>Actinomycetes</taxon>
        <taxon>Pseudonocardiales</taxon>
        <taxon>Pseudonocardiaceae</taxon>
        <taxon>Actinoalloteichus</taxon>
    </lineage>
</organism>
<dbReference type="AlphaFoldDB" id="A0AAC9MWP7"/>
<dbReference type="PANTHER" id="PTHR20854">
    <property type="entry name" value="INOSITOL MONOPHOSPHATASE"/>
    <property type="match status" value="1"/>
</dbReference>
<feature type="binding site" evidence="1">
    <location>
        <position position="95"/>
    </location>
    <ligand>
        <name>Mg(2+)</name>
        <dbReference type="ChEBI" id="CHEBI:18420"/>
        <label>1</label>
        <note>catalytic</note>
    </ligand>
</feature>